<organism evidence="10 11">
    <name type="scientific">Stutzerimonas stutzeri</name>
    <name type="common">Pseudomonas stutzeri</name>
    <dbReference type="NCBI Taxonomy" id="316"/>
    <lineage>
        <taxon>Bacteria</taxon>
        <taxon>Pseudomonadati</taxon>
        <taxon>Pseudomonadota</taxon>
        <taxon>Gammaproteobacteria</taxon>
        <taxon>Pseudomonadales</taxon>
        <taxon>Pseudomonadaceae</taxon>
        <taxon>Stutzerimonas</taxon>
    </lineage>
</organism>
<dbReference type="InterPro" id="IPR000515">
    <property type="entry name" value="MetI-like"/>
</dbReference>
<feature type="transmembrane region" description="Helical" evidence="8">
    <location>
        <begin position="222"/>
        <end position="245"/>
    </location>
</feature>
<name>A0A5S5BAG9_STUST</name>
<gene>
    <name evidence="10" type="ORF">A9A72_123845</name>
</gene>
<dbReference type="Proteomes" id="UP000324282">
    <property type="component" value="Unassembled WGS sequence"/>
</dbReference>
<feature type="transmembrane region" description="Helical" evidence="8">
    <location>
        <begin position="166"/>
        <end position="186"/>
    </location>
</feature>
<evidence type="ECO:0000256" key="4">
    <source>
        <dbReference type="ARBA" id="ARBA00022475"/>
    </source>
</evidence>
<keyword evidence="5 8" id="KW-0812">Transmembrane</keyword>
<dbReference type="Pfam" id="PF00528">
    <property type="entry name" value="BPD_transp_1"/>
    <property type="match status" value="1"/>
</dbReference>
<feature type="transmembrane region" description="Helical" evidence="8">
    <location>
        <begin position="12"/>
        <end position="37"/>
    </location>
</feature>
<evidence type="ECO:0000256" key="8">
    <source>
        <dbReference type="RuleBase" id="RU363032"/>
    </source>
</evidence>
<dbReference type="PANTHER" id="PTHR42929:SF3">
    <property type="entry name" value="PUTRESCINE TRANSPORT SYSTEM PERMEASE PROTEIN POTH"/>
    <property type="match status" value="1"/>
</dbReference>
<dbReference type="OrthoDB" id="9807047at2"/>
<evidence type="ECO:0000256" key="2">
    <source>
        <dbReference type="ARBA" id="ARBA00007069"/>
    </source>
</evidence>
<dbReference type="InterPro" id="IPR035906">
    <property type="entry name" value="MetI-like_sf"/>
</dbReference>
<dbReference type="SUPFAM" id="SSF161098">
    <property type="entry name" value="MetI-like"/>
    <property type="match status" value="1"/>
</dbReference>
<feature type="transmembrane region" description="Helical" evidence="8">
    <location>
        <begin position="77"/>
        <end position="103"/>
    </location>
</feature>
<accession>A0A5S5BAG9</accession>
<dbReference type="AlphaFoldDB" id="A0A5S5BAG9"/>
<dbReference type="PANTHER" id="PTHR42929">
    <property type="entry name" value="INNER MEMBRANE ABC TRANSPORTER PERMEASE PROTEIN YDCU-RELATED-RELATED"/>
    <property type="match status" value="1"/>
</dbReference>
<dbReference type="CDD" id="cd06261">
    <property type="entry name" value="TM_PBP2"/>
    <property type="match status" value="1"/>
</dbReference>
<feature type="transmembrane region" description="Helical" evidence="8">
    <location>
        <begin position="115"/>
        <end position="136"/>
    </location>
</feature>
<evidence type="ECO:0000256" key="1">
    <source>
        <dbReference type="ARBA" id="ARBA00004651"/>
    </source>
</evidence>
<keyword evidence="3 8" id="KW-0813">Transport</keyword>
<dbReference type="GO" id="GO:0005886">
    <property type="term" value="C:plasma membrane"/>
    <property type="evidence" value="ECO:0007669"/>
    <property type="project" value="UniProtKB-SubCell"/>
</dbReference>
<comment type="subcellular location">
    <subcellularLocation>
        <location evidence="1 8">Cell membrane</location>
        <topology evidence="1 8">Multi-pass membrane protein</topology>
    </subcellularLocation>
</comment>
<sequence length="298" mass="33285">MSRSRLNPGRRLVIGVPFLWLALFFLLPFVIVLKISFAEADVAIPPYTEVFAYAEQQLQIIINLGNYVFLSEDDLYWAAYAGSLRIAFFSTLICLLVGYPMAYAIARARKDLQTVLLLLIMMPTWTAILIRVYAWMGILSSNGILNGLLQGLGLIDEPLRILNTDLAVYIGVVYSYLPFMILPLYANLVKHDLSLLEAASDLGARNLTSFWKITVPLSKNGIIAGCMLVFIPVVGEFVIPELLGGPETLMIGKVLWQEFFNNRDWPVASALAVVMLAILLVPIILFNRNQTKELEGKL</sequence>
<feature type="transmembrane region" description="Helical" evidence="8">
    <location>
        <begin position="265"/>
        <end position="286"/>
    </location>
</feature>
<dbReference type="FunFam" id="1.10.3720.10:FF:000043">
    <property type="entry name" value="Putrescine ABC transporter permease PotH"/>
    <property type="match status" value="1"/>
</dbReference>
<comment type="similarity">
    <text evidence="2">Belongs to the binding-protein-dependent transport system permease family. CysTW subfamily.</text>
</comment>
<evidence type="ECO:0000313" key="10">
    <source>
        <dbReference type="EMBL" id="TYP64061.1"/>
    </source>
</evidence>
<comment type="caution">
    <text evidence="10">The sequence shown here is derived from an EMBL/GenBank/DDBJ whole genome shotgun (WGS) entry which is preliminary data.</text>
</comment>
<feature type="domain" description="ABC transmembrane type-1" evidence="9">
    <location>
        <begin position="80"/>
        <end position="286"/>
    </location>
</feature>
<evidence type="ECO:0000313" key="11">
    <source>
        <dbReference type="Proteomes" id="UP000324282"/>
    </source>
</evidence>
<dbReference type="Gene3D" id="1.10.3720.10">
    <property type="entry name" value="MetI-like"/>
    <property type="match status" value="1"/>
</dbReference>
<evidence type="ECO:0000256" key="5">
    <source>
        <dbReference type="ARBA" id="ARBA00022692"/>
    </source>
</evidence>
<dbReference type="PROSITE" id="PS50928">
    <property type="entry name" value="ABC_TM1"/>
    <property type="match status" value="1"/>
</dbReference>
<evidence type="ECO:0000256" key="3">
    <source>
        <dbReference type="ARBA" id="ARBA00022448"/>
    </source>
</evidence>
<evidence type="ECO:0000259" key="9">
    <source>
        <dbReference type="PROSITE" id="PS50928"/>
    </source>
</evidence>
<keyword evidence="6 8" id="KW-1133">Transmembrane helix</keyword>
<evidence type="ECO:0000256" key="6">
    <source>
        <dbReference type="ARBA" id="ARBA00022989"/>
    </source>
</evidence>
<proteinExistence type="inferred from homology"/>
<protein>
    <submittedName>
        <fullName evidence="10">Putrescine transport system permease protein</fullName>
    </submittedName>
</protein>
<keyword evidence="4" id="KW-1003">Cell membrane</keyword>
<evidence type="ECO:0000256" key="7">
    <source>
        <dbReference type="ARBA" id="ARBA00023136"/>
    </source>
</evidence>
<dbReference type="RefSeq" id="WP_019340812.1">
    <property type="nucleotide sequence ID" value="NZ_VNHQ01000013.1"/>
</dbReference>
<keyword evidence="7 8" id="KW-0472">Membrane</keyword>
<dbReference type="GO" id="GO:0055085">
    <property type="term" value="P:transmembrane transport"/>
    <property type="evidence" value="ECO:0007669"/>
    <property type="project" value="InterPro"/>
</dbReference>
<dbReference type="EMBL" id="VNHQ01000013">
    <property type="protein sequence ID" value="TYP64061.1"/>
    <property type="molecule type" value="Genomic_DNA"/>
</dbReference>
<reference evidence="10 11" key="1">
    <citation type="submission" date="2019-07" db="EMBL/GenBank/DDBJ databases">
        <title>Deep subsurface shale carbon reservoir microbial communities from Ohio and West Virginia, USA.</title>
        <authorList>
            <person name="Wrighton K."/>
        </authorList>
    </citation>
    <scope>NUCLEOTIDE SEQUENCE [LARGE SCALE GENOMIC DNA]</scope>
    <source>
        <strain evidence="10 11">NP_8Ht</strain>
    </source>
</reference>